<evidence type="ECO:0008006" key="5">
    <source>
        <dbReference type="Google" id="ProtNLM"/>
    </source>
</evidence>
<dbReference type="AlphaFoldDB" id="A0A1N6LZ91"/>
<dbReference type="InterPro" id="IPR024462">
    <property type="entry name" value="GH116_N"/>
</dbReference>
<dbReference type="InterPro" id="IPR052566">
    <property type="entry name" value="Non-lysos_glucosylceramidase"/>
</dbReference>
<feature type="domain" description="Glycosyl-hydrolase family 116 catalytic region" evidence="1">
    <location>
        <begin position="509"/>
        <end position="936"/>
    </location>
</feature>
<protein>
    <recommendedName>
        <fullName evidence="5">Glucosylceramidase</fullName>
    </recommendedName>
</protein>
<evidence type="ECO:0000259" key="1">
    <source>
        <dbReference type="Pfam" id="PF04685"/>
    </source>
</evidence>
<dbReference type="Pfam" id="PF04685">
    <property type="entry name" value="DUF608"/>
    <property type="match status" value="1"/>
</dbReference>
<dbReference type="Pfam" id="PF12215">
    <property type="entry name" value="Glyco_hydr_116N"/>
    <property type="match status" value="1"/>
</dbReference>
<dbReference type="InterPro" id="IPR006775">
    <property type="entry name" value="GH116_catalytic"/>
</dbReference>
<organism evidence="3 4">
    <name type="scientific">Vibrio spartinae</name>
    <dbReference type="NCBI Taxonomy" id="1918945"/>
    <lineage>
        <taxon>Bacteria</taxon>
        <taxon>Pseudomonadati</taxon>
        <taxon>Pseudomonadota</taxon>
        <taxon>Gammaproteobacteria</taxon>
        <taxon>Vibrionales</taxon>
        <taxon>Vibrionaceae</taxon>
        <taxon>Vibrio</taxon>
    </lineage>
</organism>
<dbReference type="EMBL" id="FSSB01000001">
    <property type="protein sequence ID" value="SIO92489.1"/>
    <property type="molecule type" value="Genomic_DNA"/>
</dbReference>
<dbReference type="InterPro" id="IPR008928">
    <property type="entry name" value="6-hairpin_glycosidase_sf"/>
</dbReference>
<dbReference type="PANTHER" id="PTHR12654:SF0">
    <property type="entry name" value="NON-LYSOSOMAL GLUCOSYLCERAMIDASE"/>
    <property type="match status" value="1"/>
</dbReference>
<evidence type="ECO:0000313" key="4">
    <source>
        <dbReference type="Proteomes" id="UP000184774"/>
    </source>
</evidence>
<dbReference type="Proteomes" id="UP000184774">
    <property type="component" value="Unassembled WGS sequence"/>
</dbReference>
<dbReference type="PANTHER" id="PTHR12654">
    <property type="entry name" value="BILE ACID BETA-GLUCOSIDASE-RELATED"/>
    <property type="match status" value="1"/>
</dbReference>
<reference evidence="3 4" key="1">
    <citation type="submission" date="2016-12" db="EMBL/GenBank/DDBJ databases">
        <authorList>
            <person name="Song W.-J."/>
            <person name="Kurnit D.M."/>
        </authorList>
    </citation>
    <scope>NUCLEOTIDE SEQUENCE [LARGE SCALE GENOMIC DNA]</scope>
    <source>
        <strain evidence="3 4">CECT 9026</strain>
    </source>
</reference>
<gene>
    <name evidence="3" type="ORF">VSP9026_00100</name>
</gene>
<dbReference type="RefSeq" id="WP_235862112.1">
    <property type="nucleotide sequence ID" value="NZ_AP024908.1"/>
</dbReference>
<sequence length="1027" mass="116554">MMNNKIPYTSYYGLASELCSQGEAVEFLQPWYTPVSTTPENTGMAVGGIGSTFTLTPKGETPNFSFIPGIYIDCSQEQINFNDFYISVMDDLDVDNLRIRHLEELERFLTFYPVTFAGVELEIDDESNTLSRIKQGLCGLNFYLENQERFARWQIEFTEKTQHLIHQAPQALATQLWVAMEFFNGLLVNESAEISSLASRRTTDIDAVKSEDIHYQALYPIAQYEYTHFDEVKVQRKVVSPIMKGDEKLCSLPLHWNHFHLENCSGVTKLVTLAQPFDNLIGSTYQKSRQGVQDSSCSLVRNAIQQQHHAAEISDEQRQFIGVSLTSDSPYRSDIEGEVLYGVVADHADLNSGKVTITVKPTLYGSQLDEVLVAALNIGSTNRYFDCGTYTGRESLSALVVVQVELQPGESLDLRFLQVMDHSKIWLDNWHSEKAYSRFFPKRDRATLMATEMLSQLESIEERIIRQQIALYDSVAQQMKARESAVSFSTMAMNTLSFLAESTVWDCDDRFLVKECVDYPFFNSLDVYFYGSFAILYLLPRLDGKVMEAFAQAILSEDDTPRRYWEYAERPCADVSDDKYLGVRAVYGAVIHDLGSPFDIQPDAYSWHNVKEWKDLAPKFILMVYRHYQETGNHAIIEACWPAVQESIHYLSSLIEPGDTLPLVHGTDDTFDNLSSHGVAIYCASLWVAGLQVASQLAQMMGEQLLASEYQQRADAALETLEQSLWDEQKGYYHFSATPIQVKHLTGHDYQPLKQLGLALSGDRMADVRLLNDYLNRVDQHSEQSRFEQRLEKKQQLLTIAPLAFSQEYHAMAMDSDNSFGDALVADTYLKLMGMDGLFRPDRVNRTLDFIYQTNYLENSPHLGVANMTLADGAPHDAFQAQDVWGGVQFSVASALKLAGKYDQAETLLKTVYNTLYHSAKIPFAAPEGFNGSARVTACDLQMLLALNETEANRCLQSLKSVHAMLEDGRVSPTLCAEKAEFMREFVDKGFDEEQVETLYTWLIRQSMKYTAGRYFRPGMIFSYIYR</sequence>
<evidence type="ECO:0000259" key="2">
    <source>
        <dbReference type="Pfam" id="PF12215"/>
    </source>
</evidence>
<dbReference type="GO" id="GO:0008422">
    <property type="term" value="F:beta-glucosidase activity"/>
    <property type="evidence" value="ECO:0007669"/>
    <property type="project" value="TreeGrafter"/>
</dbReference>
<evidence type="ECO:0000313" key="3">
    <source>
        <dbReference type="EMBL" id="SIO92489.1"/>
    </source>
</evidence>
<proteinExistence type="predicted"/>
<name>A0A1N6LZ91_9VIBR</name>
<dbReference type="GO" id="GO:0005975">
    <property type="term" value="P:carbohydrate metabolic process"/>
    <property type="evidence" value="ECO:0007669"/>
    <property type="project" value="InterPro"/>
</dbReference>
<feature type="domain" description="Glycosyl-hydrolase family 116 N-terminal" evidence="2">
    <location>
        <begin position="149"/>
        <end position="458"/>
    </location>
</feature>
<dbReference type="Gene3D" id="1.50.10.10">
    <property type="match status" value="1"/>
</dbReference>
<dbReference type="SUPFAM" id="SSF48208">
    <property type="entry name" value="Six-hairpin glycosidases"/>
    <property type="match status" value="1"/>
</dbReference>
<accession>A0A1N6LZ91</accession>
<dbReference type="InterPro" id="IPR012341">
    <property type="entry name" value="6hp_glycosidase-like_sf"/>
</dbReference>